<reference evidence="2" key="1">
    <citation type="submission" date="2019-03" db="EMBL/GenBank/DDBJ databases">
        <title>Weissella sp. 26KH-42 Genome sequencing.</title>
        <authorList>
            <person name="Heo J."/>
            <person name="Kim S.-J."/>
            <person name="Kim J.-S."/>
            <person name="Hong S.-B."/>
            <person name="Kwon S.-W."/>
        </authorList>
    </citation>
    <scope>NUCLEOTIDE SEQUENCE [LARGE SCALE GENOMIC DNA]</scope>
    <source>
        <strain evidence="2">26KH-42</strain>
    </source>
</reference>
<organism evidence="1 2">
    <name type="scientific">Periweissella cryptocerci</name>
    <dbReference type="NCBI Taxonomy" id="2506420"/>
    <lineage>
        <taxon>Bacteria</taxon>
        <taxon>Bacillati</taxon>
        <taxon>Bacillota</taxon>
        <taxon>Bacilli</taxon>
        <taxon>Lactobacillales</taxon>
        <taxon>Lactobacillaceae</taxon>
        <taxon>Periweissella</taxon>
    </lineage>
</organism>
<dbReference type="Proteomes" id="UP000292886">
    <property type="component" value="Chromosome"/>
</dbReference>
<dbReference type="AlphaFoldDB" id="A0A4V1AJ10"/>
<evidence type="ECO:0000313" key="2">
    <source>
        <dbReference type="Proteomes" id="UP000292886"/>
    </source>
</evidence>
<name>A0A4V1AJ10_9LACO</name>
<evidence type="ECO:0000313" key="1">
    <source>
        <dbReference type="EMBL" id="QBO37375.1"/>
    </source>
</evidence>
<sequence>MKEELIFIVRLDNGKWFSFINDDGTEDFMCAAIKRTYDEAVSLVNLVGGEIYRIPCPVLTVNAHKSSSDELLMNESKALGKA</sequence>
<proteinExistence type="predicted"/>
<dbReference type="EMBL" id="CP037940">
    <property type="protein sequence ID" value="QBO37375.1"/>
    <property type="molecule type" value="Genomic_DNA"/>
</dbReference>
<dbReference type="RefSeq" id="WP_133364452.1">
    <property type="nucleotide sequence ID" value="NZ_CP037940.1"/>
</dbReference>
<accession>A0A4V1AJ10</accession>
<gene>
    <name evidence="1" type="ORF">EQG49_13310</name>
</gene>
<keyword evidence="2" id="KW-1185">Reference proteome</keyword>
<protein>
    <submittedName>
        <fullName evidence="1">Uncharacterized protein</fullName>
    </submittedName>
</protein>
<dbReference type="KEGG" id="wei:EQG49_13310"/>